<dbReference type="RefSeq" id="XP_033681414.1">
    <property type="nucleotide sequence ID" value="XM_033829398.1"/>
</dbReference>
<dbReference type="AlphaFoldDB" id="A0A6A6IA51"/>
<dbReference type="Proteomes" id="UP000800094">
    <property type="component" value="Unassembled WGS sequence"/>
</dbReference>
<dbReference type="EMBL" id="ML987198">
    <property type="protein sequence ID" value="KAF2246410.1"/>
    <property type="molecule type" value="Genomic_DNA"/>
</dbReference>
<keyword evidence="2" id="KW-1185">Reference proteome</keyword>
<dbReference type="GeneID" id="54582728"/>
<sequence length="152" mass="17038">MRTLTTAASFAPVTLDTPPSIADSQNTLFSTLVLFRLQYSYPSCLSNPRPSLPRIHILRCISTVVFRFVLIARPGRAPYPPTRSSSVLDPSVVLALPSRHHGLYPGRHSPFSDILTETVVFGASHKWFWEIVIRSPPSNSEDRRRYAVSSCR</sequence>
<evidence type="ECO:0000313" key="2">
    <source>
        <dbReference type="Proteomes" id="UP000800094"/>
    </source>
</evidence>
<gene>
    <name evidence="1" type="ORF">BU26DRAFT_520890</name>
</gene>
<name>A0A6A6IA51_9PLEO</name>
<accession>A0A6A6IA51</accession>
<protein>
    <submittedName>
        <fullName evidence="1">Uncharacterized protein</fullName>
    </submittedName>
</protein>
<proteinExistence type="predicted"/>
<evidence type="ECO:0000313" key="1">
    <source>
        <dbReference type="EMBL" id="KAF2246410.1"/>
    </source>
</evidence>
<organism evidence="1 2">
    <name type="scientific">Trematosphaeria pertusa</name>
    <dbReference type="NCBI Taxonomy" id="390896"/>
    <lineage>
        <taxon>Eukaryota</taxon>
        <taxon>Fungi</taxon>
        <taxon>Dikarya</taxon>
        <taxon>Ascomycota</taxon>
        <taxon>Pezizomycotina</taxon>
        <taxon>Dothideomycetes</taxon>
        <taxon>Pleosporomycetidae</taxon>
        <taxon>Pleosporales</taxon>
        <taxon>Massarineae</taxon>
        <taxon>Trematosphaeriaceae</taxon>
        <taxon>Trematosphaeria</taxon>
    </lineage>
</organism>
<reference evidence="1" key="1">
    <citation type="journal article" date="2020" name="Stud. Mycol.">
        <title>101 Dothideomycetes genomes: a test case for predicting lifestyles and emergence of pathogens.</title>
        <authorList>
            <person name="Haridas S."/>
            <person name="Albert R."/>
            <person name="Binder M."/>
            <person name="Bloem J."/>
            <person name="Labutti K."/>
            <person name="Salamov A."/>
            <person name="Andreopoulos B."/>
            <person name="Baker S."/>
            <person name="Barry K."/>
            <person name="Bills G."/>
            <person name="Bluhm B."/>
            <person name="Cannon C."/>
            <person name="Castanera R."/>
            <person name="Culley D."/>
            <person name="Daum C."/>
            <person name="Ezra D."/>
            <person name="Gonzalez J."/>
            <person name="Henrissat B."/>
            <person name="Kuo A."/>
            <person name="Liang C."/>
            <person name="Lipzen A."/>
            <person name="Lutzoni F."/>
            <person name="Magnuson J."/>
            <person name="Mondo S."/>
            <person name="Nolan M."/>
            <person name="Ohm R."/>
            <person name="Pangilinan J."/>
            <person name="Park H.-J."/>
            <person name="Ramirez L."/>
            <person name="Alfaro M."/>
            <person name="Sun H."/>
            <person name="Tritt A."/>
            <person name="Yoshinaga Y."/>
            <person name="Zwiers L.-H."/>
            <person name="Turgeon B."/>
            <person name="Goodwin S."/>
            <person name="Spatafora J."/>
            <person name="Crous P."/>
            <person name="Grigoriev I."/>
        </authorList>
    </citation>
    <scope>NUCLEOTIDE SEQUENCE</scope>
    <source>
        <strain evidence="1">CBS 122368</strain>
    </source>
</reference>